<dbReference type="InterPro" id="IPR011990">
    <property type="entry name" value="TPR-like_helical_dom_sf"/>
</dbReference>
<evidence type="ECO:0008006" key="6">
    <source>
        <dbReference type="Google" id="ProtNLM"/>
    </source>
</evidence>
<organism evidence="4 5">
    <name type="scientific">Candidatus Muproteobacteria bacterium RBG_16_62_13</name>
    <dbReference type="NCBI Taxonomy" id="1817756"/>
    <lineage>
        <taxon>Bacteria</taxon>
        <taxon>Pseudomonadati</taxon>
        <taxon>Pseudomonadota</taxon>
        <taxon>Candidatus Muproteobacteria</taxon>
    </lineage>
</organism>
<dbReference type="Pfam" id="PF07719">
    <property type="entry name" value="TPR_2"/>
    <property type="match status" value="1"/>
</dbReference>
<dbReference type="STRING" id="1817756.A2140_08515"/>
<dbReference type="EMBL" id="MFSQ01000056">
    <property type="protein sequence ID" value="OGI40283.1"/>
    <property type="molecule type" value="Genomic_DNA"/>
</dbReference>
<gene>
    <name evidence="4" type="ORF">A2140_08515</name>
</gene>
<feature type="region of interest" description="Disordered" evidence="3">
    <location>
        <begin position="44"/>
        <end position="63"/>
    </location>
</feature>
<dbReference type="InterPro" id="IPR013105">
    <property type="entry name" value="TPR_2"/>
</dbReference>
<sequence>MRHGQGQYAQAIALARKSISFAGGEKRLQAFNWRVIGNARAAQGDPAGAEEALKRAAELDKNP</sequence>
<proteinExistence type="predicted"/>
<feature type="compositionally biased region" description="Basic and acidic residues" evidence="3">
    <location>
        <begin position="51"/>
        <end position="63"/>
    </location>
</feature>
<dbReference type="Gene3D" id="1.25.40.10">
    <property type="entry name" value="Tetratricopeptide repeat domain"/>
    <property type="match status" value="1"/>
</dbReference>
<dbReference type="SUPFAM" id="SSF48452">
    <property type="entry name" value="TPR-like"/>
    <property type="match status" value="1"/>
</dbReference>
<comment type="caution">
    <text evidence="4">The sequence shown here is derived from an EMBL/GenBank/DDBJ whole genome shotgun (WGS) entry which is preliminary data.</text>
</comment>
<name>A0A1F6T582_9PROT</name>
<evidence type="ECO:0000256" key="1">
    <source>
        <dbReference type="ARBA" id="ARBA00022737"/>
    </source>
</evidence>
<dbReference type="Proteomes" id="UP000178379">
    <property type="component" value="Unassembled WGS sequence"/>
</dbReference>
<evidence type="ECO:0000256" key="3">
    <source>
        <dbReference type="SAM" id="MobiDB-lite"/>
    </source>
</evidence>
<reference evidence="4 5" key="1">
    <citation type="journal article" date="2016" name="Nat. Commun.">
        <title>Thousands of microbial genomes shed light on interconnected biogeochemical processes in an aquifer system.</title>
        <authorList>
            <person name="Anantharaman K."/>
            <person name="Brown C.T."/>
            <person name="Hug L.A."/>
            <person name="Sharon I."/>
            <person name="Castelle C.J."/>
            <person name="Probst A.J."/>
            <person name="Thomas B.C."/>
            <person name="Singh A."/>
            <person name="Wilkins M.J."/>
            <person name="Karaoz U."/>
            <person name="Brodie E.L."/>
            <person name="Williams K.H."/>
            <person name="Hubbard S.S."/>
            <person name="Banfield J.F."/>
        </authorList>
    </citation>
    <scope>NUCLEOTIDE SEQUENCE [LARGE SCALE GENOMIC DNA]</scope>
</reference>
<dbReference type="AlphaFoldDB" id="A0A1F6T582"/>
<accession>A0A1F6T582</accession>
<evidence type="ECO:0000313" key="4">
    <source>
        <dbReference type="EMBL" id="OGI40283.1"/>
    </source>
</evidence>
<evidence type="ECO:0000313" key="5">
    <source>
        <dbReference type="Proteomes" id="UP000178379"/>
    </source>
</evidence>
<evidence type="ECO:0000256" key="2">
    <source>
        <dbReference type="ARBA" id="ARBA00022803"/>
    </source>
</evidence>
<keyword evidence="2" id="KW-0802">TPR repeat</keyword>
<keyword evidence="1" id="KW-0677">Repeat</keyword>
<protein>
    <recommendedName>
        <fullName evidence="6">Tetratricopeptide repeat protein</fullName>
    </recommendedName>
</protein>